<sequence length="376" mass="42431">SLKDKSTQQSKGTGIMGIFTGVVGMIMPRDGEKRRQKGKSSALEERQPATASEAQEPTDKAQAKQEPSIPQESAQKLRNEEKREADTLRQSNIMLRERVRRYTTKLQEATTHAEDMEQVVRGLRENLETANSKVAALRKTVAENEAIITQSHAAAVKTLAGNVSRSVTDDTIREDLKKFFQNDFFSWCADLCTDRLQDENFVLAKLLHAGIINASSSHWAGPEHLRIQTMDCLETAVPIIVDYAQQAADKFVQEYWFLLSVDKYDYEAMRDLAQIFADFASLAMKLWKSGAKVRWYSTRDFGEIPFELGNAWSEVESPLVSALGQLLNGRPIGLIIRPLILSSIISENGNWEPVIWHKALAWVSREEDPMDQMDLI</sequence>
<dbReference type="HOGENOM" id="CLU_611191_0_0_1"/>
<evidence type="ECO:0000313" key="3">
    <source>
        <dbReference type="Proteomes" id="UP000024376"/>
    </source>
</evidence>
<feature type="region of interest" description="Disordered" evidence="1">
    <location>
        <begin position="1"/>
        <end position="92"/>
    </location>
</feature>
<feature type="non-terminal residue" evidence="2">
    <location>
        <position position="1"/>
    </location>
</feature>
<feature type="compositionally biased region" description="Basic and acidic residues" evidence="1">
    <location>
        <begin position="75"/>
        <end position="87"/>
    </location>
</feature>
<dbReference type="EMBL" id="KI911140">
    <property type="protein sequence ID" value="ETS05783.1"/>
    <property type="molecule type" value="Genomic_DNA"/>
</dbReference>
<gene>
    <name evidence="2" type="ORF">M419DRAFT_71986</name>
</gene>
<dbReference type="AlphaFoldDB" id="A0A024SLH4"/>
<evidence type="ECO:0000256" key="1">
    <source>
        <dbReference type="SAM" id="MobiDB-lite"/>
    </source>
</evidence>
<name>A0A024SLH4_HYPJR</name>
<evidence type="ECO:0000313" key="2">
    <source>
        <dbReference type="EMBL" id="ETS05783.1"/>
    </source>
</evidence>
<accession>A0A024SLH4</accession>
<dbReference type="Proteomes" id="UP000024376">
    <property type="component" value="Unassembled WGS sequence"/>
</dbReference>
<protein>
    <submittedName>
        <fullName evidence="2">Uncharacterized protein</fullName>
    </submittedName>
</protein>
<dbReference type="OrthoDB" id="4156714at2759"/>
<proteinExistence type="predicted"/>
<reference evidence="3" key="1">
    <citation type="journal article" date="2013" name="Ind. Biotechnol.">
        <title>Comparative genomics analysis of Trichoderma reesei strains.</title>
        <authorList>
            <person name="Koike H."/>
            <person name="Aerts A."/>
            <person name="LaButti K."/>
            <person name="Grigoriev I.V."/>
            <person name="Baker S.E."/>
        </authorList>
    </citation>
    <scope>NUCLEOTIDE SEQUENCE [LARGE SCALE GENOMIC DNA]</scope>
    <source>
        <strain evidence="3">ATCC 56765 / BCRC 32924 / NRRL 11460 / Rut C-30</strain>
    </source>
</reference>
<organism evidence="2 3">
    <name type="scientific">Hypocrea jecorina (strain ATCC 56765 / BCRC 32924 / NRRL 11460 / Rut C-30)</name>
    <name type="common">Trichoderma reesei</name>
    <dbReference type="NCBI Taxonomy" id="1344414"/>
    <lineage>
        <taxon>Eukaryota</taxon>
        <taxon>Fungi</taxon>
        <taxon>Dikarya</taxon>
        <taxon>Ascomycota</taxon>
        <taxon>Pezizomycotina</taxon>
        <taxon>Sordariomycetes</taxon>
        <taxon>Hypocreomycetidae</taxon>
        <taxon>Hypocreales</taxon>
        <taxon>Hypocreaceae</taxon>
        <taxon>Trichoderma</taxon>
    </lineage>
</organism>
<dbReference type="KEGG" id="trr:M419DRAFT_71986"/>